<evidence type="ECO:0000313" key="2">
    <source>
        <dbReference type="Proteomes" id="UP001501231"/>
    </source>
</evidence>
<accession>A0ABP5VDK6</accession>
<name>A0ABP5VDK6_9ACTN</name>
<evidence type="ECO:0000313" key="1">
    <source>
        <dbReference type="EMBL" id="GAA2400278.1"/>
    </source>
</evidence>
<keyword evidence="2" id="KW-1185">Reference proteome</keyword>
<reference evidence="2" key="1">
    <citation type="journal article" date="2019" name="Int. J. Syst. Evol. Microbiol.">
        <title>The Global Catalogue of Microorganisms (GCM) 10K type strain sequencing project: providing services to taxonomists for standard genome sequencing and annotation.</title>
        <authorList>
            <consortium name="The Broad Institute Genomics Platform"/>
            <consortium name="The Broad Institute Genome Sequencing Center for Infectious Disease"/>
            <person name="Wu L."/>
            <person name="Ma J."/>
        </authorList>
    </citation>
    <scope>NUCLEOTIDE SEQUENCE [LARGE SCALE GENOMIC DNA]</scope>
    <source>
        <strain evidence="2">JCM 3325</strain>
    </source>
</reference>
<gene>
    <name evidence="1" type="ORF">GCM10010191_04270</name>
</gene>
<dbReference type="Proteomes" id="UP001501231">
    <property type="component" value="Unassembled WGS sequence"/>
</dbReference>
<proteinExistence type="predicted"/>
<dbReference type="EMBL" id="BAAARW010000002">
    <property type="protein sequence ID" value="GAA2400278.1"/>
    <property type="molecule type" value="Genomic_DNA"/>
</dbReference>
<comment type="caution">
    <text evidence="1">The sequence shown here is derived from an EMBL/GenBank/DDBJ whole genome shotgun (WGS) entry which is preliminary data.</text>
</comment>
<protein>
    <submittedName>
        <fullName evidence="1">Uncharacterized protein</fullName>
    </submittedName>
</protein>
<organism evidence="1 2">
    <name type="scientific">Actinomadura vinacea</name>
    <dbReference type="NCBI Taxonomy" id="115336"/>
    <lineage>
        <taxon>Bacteria</taxon>
        <taxon>Bacillati</taxon>
        <taxon>Actinomycetota</taxon>
        <taxon>Actinomycetes</taxon>
        <taxon>Streptosporangiales</taxon>
        <taxon>Thermomonosporaceae</taxon>
        <taxon>Actinomadura</taxon>
    </lineage>
</organism>
<sequence>MSDGLASERRPLGLAAVEFSGASGRTAPVSIVAALETGRTSWTAILDAVRLEPGADLAAVTTA</sequence>